<gene>
    <name evidence="2" type="ORF">SSX86_004742</name>
</gene>
<evidence type="ECO:0000313" key="3">
    <source>
        <dbReference type="Proteomes" id="UP001408789"/>
    </source>
</evidence>
<reference evidence="2 3" key="1">
    <citation type="submission" date="2024-04" db="EMBL/GenBank/DDBJ databases">
        <title>The reference genome of an endangered Asteraceae, Deinandra increscens subsp. villosa, native to the Central Coast of California.</title>
        <authorList>
            <person name="Guilliams M."/>
            <person name="Hasenstab-Lehman K."/>
            <person name="Meyer R."/>
            <person name="Mcevoy S."/>
        </authorList>
    </citation>
    <scope>NUCLEOTIDE SEQUENCE [LARGE SCALE GENOMIC DNA]</scope>
    <source>
        <tissue evidence="2">Leaf</tissue>
    </source>
</reference>
<feature type="compositionally biased region" description="Polar residues" evidence="1">
    <location>
        <begin position="67"/>
        <end position="82"/>
    </location>
</feature>
<name>A0AAP0H682_9ASTR</name>
<keyword evidence="3" id="KW-1185">Reference proteome</keyword>
<feature type="region of interest" description="Disordered" evidence="1">
    <location>
        <begin position="67"/>
        <end position="87"/>
    </location>
</feature>
<organism evidence="2 3">
    <name type="scientific">Deinandra increscens subsp. villosa</name>
    <dbReference type="NCBI Taxonomy" id="3103831"/>
    <lineage>
        <taxon>Eukaryota</taxon>
        <taxon>Viridiplantae</taxon>
        <taxon>Streptophyta</taxon>
        <taxon>Embryophyta</taxon>
        <taxon>Tracheophyta</taxon>
        <taxon>Spermatophyta</taxon>
        <taxon>Magnoliopsida</taxon>
        <taxon>eudicotyledons</taxon>
        <taxon>Gunneridae</taxon>
        <taxon>Pentapetalae</taxon>
        <taxon>asterids</taxon>
        <taxon>campanulids</taxon>
        <taxon>Asterales</taxon>
        <taxon>Asteraceae</taxon>
        <taxon>Asteroideae</taxon>
        <taxon>Heliantheae alliance</taxon>
        <taxon>Madieae</taxon>
        <taxon>Madiinae</taxon>
        <taxon>Deinandra</taxon>
    </lineage>
</organism>
<evidence type="ECO:0000313" key="2">
    <source>
        <dbReference type="EMBL" id="KAK9076408.1"/>
    </source>
</evidence>
<dbReference type="Proteomes" id="UP001408789">
    <property type="component" value="Unassembled WGS sequence"/>
</dbReference>
<dbReference type="EMBL" id="JBCNJP010000007">
    <property type="protein sequence ID" value="KAK9076408.1"/>
    <property type="molecule type" value="Genomic_DNA"/>
</dbReference>
<dbReference type="PANTHER" id="PTHR36045:SF2">
    <property type="entry name" value="OS04G0558500 PROTEIN"/>
    <property type="match status" value="1"/>
</dbReference>
<dbReference type="AlphaFoldDB" id="A0AAP0H682"/>
<comment type="caution">
    <text evidence="2">The sequence shown here is derived from an EMBL/GenBank/DDBJ whole genome shotgun (WGS) entry which is preliminary data.</text>
</comment>
<feature type="compositionally biased region" description="Acidic residues" evidence="1">
    <location>
        <begin position="9"/>
        <end position="20"/>
    </location>
</feature>
<protein>
    <submittedName>
        <fullName evidence="2">Uncharacterized protein</fullName>
    </submittedName>
</protein>
<feature type="region of interest" description="Disordered" evidence="1">
    <location>
        <begin position="1"/>
        <end position="20"/>
    </location>
</feature>
<proteinExistence type="predicted"/>
<evidence type="ECO:0000256" key="1">
    <source>
        <dbReference type="SAM" id="MobiDB-lite"/>
    </source>
</evidence>
<sequence>MAVHRRAEEEEAVDQSADENMELVKLEEDVNLMAQKLAQFRDTLPDQLQNTLTSILSAQIPVQLNLSHNVHEPSSTNPNPDSGASIKDDLEHADKIQTIKQKIIGNKSAMTSQLKRMEDCTSRIDKLDSFNKGIHPAFKTHCRFVN</sequence>
<accession>A0AAP0H682</accession>
<dbReference type="PANTHER" id="PTHR36045">
    <property type="entry name" value="OS04G0558500 PROTEIN"/>
    <property type="match status" value="1"/>
</dbReference>